<dbReference type="InterPro" id="IPR001841">
    <property type="entry name" value="Znf_RING"/>
</dbReference>
<dbReference type="Gene3D" id="3.40.50.10810">
    <property type="entry name" value="Tandem AAA-ATPase domain"/>
    <property type="match status" value="1"/>
</dbReference>
<keyword evidence="2" id="KW-0547">Nucleotide-binding</keyword>
<keyword evidence="12" id="KW-0496">Mitochondrion</keyword>
<dbReference type="AlphaFoldDB" id="A0A3P3Y1Q8"/>
<feature type="domain" description="Helicase C-terminal" evidence="11">
    <location>
        <begin position="643"/>
        <end position="810"/>
    </location>
</feature>
<dbReference type="Proteomes" id="UP000290189">
    <property type="component" value="Unassembled WGS sequence"/>
</dbReference>
<proteinExistence type="predicted"/>
<dbReference type="PROSITE" id="PS50089">
    <property type="entry name" value="ZF_RING_2"/>
    <property type="match status" value="1"/>
</dbReference>
<evidence type="ECO:0000256" key="7">
    <source>
        <dbReference type="ARBA" id="ARBA00022840"/>
    </source>
</evidence>
<dbReference type="PANTHER" id="PTHR45626:SF17">
    <property type="entry name" value="HELICASE-LIKE TRANSCRIPTION FACTOR"/>
    <property type="match status" value="1"/>
</dbReference>
<reference evidence="12 13" key="1">
    <citation type="submission" date="2018-03" db="EMBL/GenBank/DDBJ databases">
        <authorList>
            <person name="Fogelqvist J."/>
        </authorList>
    </citation>
    <scope>NUCLEOTIDE SEQUENCE [LARGE SCALE GENOMIC DNA]</scope>
</reference>
<evidence type="ECO:0000256" key="6">
    <source>
        <dbReference type="ARBA" id="ARBA00022833"/>
    </source>
</evidence>
<dbReference type="GO" id="GO:0008270">
    <property type="term" value="F:zinc ion binding"/>
    <property type="evidence" value="ECO:0007669"/>
    <property type="project" value="UniProtKB-KW"/>
</dbReference>
<name>A0A3P3Y1Q8_PLABS</name>
<dbReference type="GO" id="GO:0005634">
    <property type="term" value="C:nucleus"/>
    <property type="evidence" value="ECO:0007669"/>
    <property type="project" value="TreeGrafter"/>
</dbReference>
<keyword evidence="5" id="KW-0347">Helicase</keyword>
<dbReference type="Pfam" id="PF00176">
    <property type="entry name" value="SNF2-rel_dom"/>
    <property type="match status" value="1"/>
</dbReference>
<dbReference type="InterPro" id="IPR050628">
    <property type="entry name" value="SNF2_RAD54_helicase_TF"/>
</dbReference>
<protein>
    <recommendedName>
        <fullName evidence="14">RING-type domain-containing protein</fullName>
    </recommendedName>
</protein>
<dbReference type="InterPro" id="IPR038718">
    <property type="entry name" value="SNF2-like_sf"/>
</dbReference>
<evidence type="ECO:0000313" key="13">
    <source>
        <dbReference type="Proteomes" id="UP000290189"/>
    </source>
</evidence>
<keyword evidence="1" id="KW-0479">Metal-binding</keyword>
<evidence type="ECO:0000256" key="1">
    <source>
        <dbReference type="ARBA" id="ARBA00022723"/>
    </source>
</evidence>
<organism evidence="12 13">
    <name type="scientific">Plasmodiophora brassicae</name>
    <name type="common">Clubroot disease agent</name>
    <dbReference type="NCBI Taxonomy" id="37360"/>
    <lineage>
        <taxon>Eukaryota</taxon>
        <taxon>Sar</taxon>
        <taxon>Rhizaria</taxon>
        <taxon>Endomyxa</taxon>
        <taxon>Phytomyxea</taxon>
        <taxon>Plasmodiophorida</taxon>
        <taxon>Plasmodiophoridae</taxon>
        <taxon>Plasmodiophora</taxon>
    </lineage>
</organism>
<dbReference type="CDD" id="cd18008">
    <property type="entry name" value="DEXDc_SHPRH-like"/>
    <property type="match status" value="1"/>
</dbReference>
<keyword evidence="4" id="KW-0378">Hydrolase</keyword>
<evidence type="ECO:0000259" key="10">
    <source>
        <dbReference type="PROSITE" id="PS51192"/>
    </source>
</evidence>
<evidence type="ECO:0000259" key="9">
    <source>
        <dbReference type="PROSITE" id="PS50089"/>
    </source>
</evidence>
<feature type="domain" description="Helicase ATP-binding" evidence="10">
    <location>
        <begin position="232"/>
        <end position="412"/>
    </location>
</feature>
<dbReference type="InterPro" id="IPR000330">
    <property type="entry name" value="SNF2_N"/>
</dbReference>
<gene>
    <name evidence="12" type="ORF">PLBR_LOCUS1328</name>
</gene>
<evidence type="ECO:0000256" key="3">
    <source>
        <dbReference type="ARBA" id="ARBA00022771"/>
    </source>
</evidence>
<evidence type="ECO:0000313" key="12">
    <source>
        <dbReference type="EMBL" id="SPQ94113.1"/>
    </source>
</evidence>
<dbReference type="SMART" id="SM00490">
    <property type="entry name" value="HELICc"/>
    <property type="match status" value="1"/>
</dbReference>
<dbReference type="InterPro" id="IPR049730">
    <property type="entry name" value="SNF2/RAD54-like_C"/>
</dbReference>
<dbReference type="InterPro" id="IPR014001">
    <property type="entry name" value="Helicase_ATP-bd"/>
</dbReference>
<dbReference type="SMART" id="SM00487">
    <property type="entry name" value="DEXDc"/>
    <property type="match status" value="1"/>
</dbReference>
<dbReference type="Gene3D" id="3.40.50.300">
    <property type="entry name" value="P-loop containing nucleotide triphosphate hydrolases"/>
    <property type="match status" value="1"/>
</dbReference>
<dbReference type="InterPro" id="IPR027417">
    <property type="entry name" value="P-loop_NTPase"/>
</dbReference>
<dbReference type="Pfam" id="PF00271">
    <property type="entry name" value="Helicase_C"/>
    <property type="match status" value="1"/>
</dbReference>
<dbReference type="InterPro" id="IPR017907">
    <property type="entry name" value="Znf_RING_CS"/>
</dbReference>
<dbReference type="PROSITE" id="PS51194">
    <property type="entry name" value="HELICASE_CTER"/>
    <property type="match status" value="1"/>
</dbReference>
<dbReference type="InterPro" id="IPR013083">
    <property type="entry name" value="Znf_RING/FYVE/PHD"/>
</dbReference>
<keyword evidence="6" id="KW-0862">Zinc</keyword>
<keyword evidence="7" id="KW-0067">ATP-binding</keyword>
<dbReference type="GO" id="GO:0008094">
    <property type="term" value="F:ATP-dependent activity, acting on DNA"/>
    <property type="evidence" value="ECO:0007669"/>
    <property type="project" value="TreeGrafter"/>
</dbReference>
<dbReference type="GO" id="GO:0016787">
    <property type="term" value="F:hydrolase activity"/>
    <property type="evidence" value="ECO:0007669"/>
    <property type="project" value="UniProtKB-KW"/>
</dbReference>
<dbReference type="SUPFAM" id="SSF57850">
    <property type="entry name" value="RING/U-box"/>
    <property type="match status" value="1"/>
</dbReference>
<evidence type="ECO:0000256" key="8">
    <source>
        <dbReference type="PROSITE-ProRule" id="PRU00175"/>
    </source>
</evidence>
<keyword evidence="3 8" id="KW-0863">Zinc-finger</keyword>
<sequence>MAAVSEIIDLCGSDDEKAAEAPEQVQEHANPPWVLLGSMKSHVTVLTNNVQTLLERGPDVIIKQDPFKADFAIAVYGSPEGLPVGYLTQNVCAAFESLVTAPCSRSSRAMLGRACNYDFSTTCFDAWSLPEASGFWPSCHTVPSPGPPSKAKSGLLQLFDAALESVDKEAEQMEPSCLITTPMYGYQKAGLSWMARREKSDGNSGLQNVLWTKLKTANGDIYHNVLTDETRTNVPTGFKGGILADEMGLGKSLQIIALIVSNSSQGDGASTGPCSLGSTLIVCPVSVVSNWTNQIERHISPDAGVRTVLYHGPHRSTLNLDDVDIVITTYGTLTTDYRSVSPDKEDSTPPALFRKSWLRVVLDEAHVIRSRRSQQYSAALALQADRRWCLTGTPIQNQLDDLYSLLAFLRAEPLDGYASWSTIVLNPFKSGRPDAVRRVQSIIRALCLRRMKQVESSDIVLPKKTVRVLKVQMSKEERKLYSILLQTGREQLGRMLKSGILRGNYANVLEILLRMRMCCDHPCLVPSHMFDGDLPKSTQTADKHRSPVQVLLDVLRESGDEDCCYCLSSVVSPSITPCAHLFCRVCITEFVEQHGSCPVCNVKIDLGAVVDANAIQNEDSKQQAQAPAVVKEPALSADYVSCKVRRLLSMLNRFRREDSSIKSVIFSQWVSMLDLVVKPALEREGFSFVSLDGKMSRQQRDESIRSFQADPSISVFVVSLQAGNLGITLTAACKIFILDVWFNPGVEDQAIDRIHRVGQTRPVDVYRLVVQGSVEERILRLQDRKKEIMSQAISVKRTEKDVAEELRELLS</sequence>
<feature type="domain" description="RING-type" evidence="9">
    <location>
        <begin position="563"/>
        <end position="601"/>
    </location>
</feature>
<dbReference type="EMBL" id="OVEO01000002">
    <property type="protein sequence ID" value="SPQ94113.1"/>
    <property type="molecule type" value="Genomic_DNA"/>
</dbReference>
<dbReference type="SMART" id="SM00184">
    <property type="entry name" value="RING"/>
    <property type="match status" value="1"/>
</dbReference>
<dbReference type="PANTHER" id="PTHR45626">
    <property type="entry name" value="TRANSCRIPTION TERMINATION FACTOR 2-RELATED"/>
    <property type="match status" value="1"/>
</dbReference>
<evidence type="ECO:0000256" key="5">
    <source>
        <dbReference type="ARBA" id="ARBA00022806"/>
    </source>
</evidence>
<dbReference type="CDD" id="cd18793">
    <property type="entry name" value="SF2_C_SNF"/>
    <property type="match status" value="1"/>
</dbReference>
<dbReference type="PROSITE" id="PS51192">
    <property type="entry name" value="HELICASE_ATP_BIND_1"/>
    <property type="match status" value="1"/>
</dbReference>
<dbReference type="GO" id="GO:0005524">
    <property type="term" value="F:ATP binding"/>
    <property type="evidence" value="ECO:0007669"/>
    <property type="project" value="UniProtKB-KW"/>
</dbReference>
<accession>A0A3P3Y1Q8</accession>
<dbReference type="GO" id="GO:0004386">
    <property type="term" value="F:helicase activity"/>
    <property type="evidence" value="ECO:0007669"/>
    <property type="project" value="UniProtKB-KW"/>
</dbReference>
<dbReference type="InterPro" id="IPR001650">
    <property type="entry name" value="Helicase_C-like"/>
</dbReference>
<evidence type="ECO:0008006" key="14">
    <source>
        <dbReference type="Google" id="ProtNLM"/>
    </source>
</evidence>
<evidence type="ECO:0000256" key="4">
    <source>
        <dbReference type="ARBA" id="ARBA00022801"/>
    </source>
</evidence>
<dbReference type="GO" id="GO:0006281">
    <property type="term" value="P:DNA repair"/>
    <property type="evidence" value="ECO:0007669"/>
    <property type="project" value="TreeGrafter"/>
</dbReference>
<evidence type="ECO:0000259" key="11">
    <source>
        <dbReference type="PROSITE" id="PS51194"/>
    </source>
</evidence>
<dbReference type="SUPFAM" id="SSF52540">
    <property type="entry name" value="P-loop containing nucleoside triphosphate hydrolases"/>
    <property type="match status" value="2"/>
</dbReference>
<dbReference type="Pfam" id="PF13920">
    <property type="entry name" value="zf-C3HC4_3"/>
    <property type="match status" value="1"/>
</dbReference>
<evidence type="ECO:0000256" key="2">
    <source>
        <dbReference type="ARBA" id="ARBA00022741"/>
    </source>
</evidence>
<dbReference type="Gene3D" id="3.30.40.10">
    <property type="entry name" value="Zinc/RING finger domain, C3HC4 (zinc finger)"/>
    <property type="match status" value="1"/>
</dbReference>
<geneLocation type="mitochondrion" evidence="12"/>
<dbReference type="PROSITE" id="PS00518">
    <property type="entry name" value="ZF_RING_1"/>
    <property type="match status" value="1"/>
</dbReference>